<evidence type="ECO:0000256" key="7">
    <source>
        <dbReference type="SAM" id="MobiDB-lite"/>
    </source>
</evidence>
<evidence type="ECO:0000256" key="6">
    <source>
        <dbReference type="ARBA" id="ARBA00023136"/>
    </source>
</evidence>
<dbReference type="GO" id="GO:0005886">
    <property type="term" value="C:plasma membrane"/>
    <property type="evidence" value="ECO:0007669"/>
    <property type="project" value="UniProtKB-SubCell"/>
</dbReference>
<proteinExistence type="predicted"/>
<feature type="domain" description="FHA" evidence="9">
    <location>
        <begin position="341"/>
        <end position="395"/>
    </location>
</feature>
<dbReference type="PANTHER" id="PTHR36115">
    <property type="entry name" value="PROLINE-RICH ANTIGEN HOMOLOG-RELATED"/>
    <property type="match status" value="1"/>
</dbReference>
<keyword evidence="6 8" id="KW-0472">Membrane</keyword>
<name>A0A9D1KN18_9ACTN</name>
<evidence type="ECO:0000256" key="2">
    <source>
        <dbReference type="ARBA" id="ARBA00022475"/>
    </source>
</evidence>
<dbReference type="InterPro" id="IPR051791">
    <property type="entry name" value="Pra-immunoreactive"/>
</dbReference>
<feature type="transmembrane region" description="Helical" evidence="8">
    <location>
        <begin position="51"/>
        <end position="74"/>
    </location>
</feature>
<feature type="transmembrane region" description="Helical" evidence="8">
    <location>
        <begin position="20"/>
        <end position="44"/>
    </location>
</feature>
<feature type="transmembrane region" description="Helical" evidence="8">
    <location>
        <begin position="102"/>
        <end position="126"/>
    </location>
</feature>
<evidence type="ECO:0000256" key="1">
    <source>
        <dbReference type="ARBA" id="ARBA00004651"/>
    </source>
</evidence>
<dbReference type="InterPro" id="IPR000253">
    <property type="entry name" value="FHA_dom"/>
</dbReference>
<keyword evidence="5 8" id="KW-1133">Transmembrane helix</keyword>
<accession>A0A9D1KN18</accession>
<evidence type="ECO:0000259" key="9">
    <source>
        <dbReference type="PROSITE" id="PS50006"/>
    </source>
</evidence>
<evidence type="ECO:0000313" key="11">
    <source>
        <dbReference type="Proteomes" id="UP000886842"/>
    </source>
</evidence>
<dbReference type="InterPro" id="IPR008984">
    <property type="entry name" value="SMAD_FHA_dom_sf"/>
</dbReference>
<dbReference type="Pfam" id="PF06271">
    <property type="entry name" value="RDD"/>
    <property type="match status" value="1"/>
</dbReference>
<keyword evidence="2" id="KW-1003">Cell membrane</keyword>
<dbReference type="Pfam" id="PF00498">
    <property type="entry name" value="FHA"/>
    <property type="match status" value="1"/>
</dbReference>
<reference evidence="10" key="1">
    <citation type="submission" date="2020-10" db="EMBL/GenBank/DDBJ databases">
        <authorList>
            <person name="Gilroy R."/>
        </authorList>
    </citation>
    <scope>NUCLEOTIDE SEQUENCE</scope>
    <source>
        <strain evidence="10">ChiGjej1B1-24693</strain>
    </source>
</reference>
<feature type="region of interest" description="Disordered" evidence="7">
    <location>
        <begin position="155"/>
        <end position="324"/>
    </location>
</feature>
<evidence type="ECO:0000256" key="4">
    <source>
        <dbReference type="ARBA" id="ARBA00022692"/>
    </source>
</evidence>
<feature type="compositionally biased region" description="Low complexity" evidence="7">
    <location>
        <begin position="182"/>
        <end position="194"/>
    </location>
</feature>
<dbReference type="InterPro" id="IPR010432">
    <property type="entry name" value="RDD"/>
</dbReference>
<sequence length="434" mass="45326">MSQDAGFPPGITAGDLGRRVLASVIDSVLLVLVSAGAAAAFTLIPRTDLRIVLGIVAGLIWLAWVAVLVWSQAIRGASPGMRVMRLEVVAVENGQPIGWARAIIRLLIFGALSGTVVGLIVMLVLLATHPRRQGWHDLAARAVVINARESAPAAVELPRSGQHASPERAGGAGTVGLPPTLSGASASSAGSANAPVTGPGASSSAADSYQQGQFHQGQSPQGQFQQGTYQQSPYPQGQQVQEAQGQYQQSSYQQAPHNAPQQQVQQQQAPQGIATPSGPASADPAATSAQNPFYAGGAPQDEGPIDSTRLVPRAGGHQRRPDQGWAVVLTDGRQVDVESMILIGRNPQPRVGEESAELVSIVDQSRTVSKTHIAVGVDPKGIWVMDRGSTNGSAIATSAGTFEPCAAGERVRVREGQVVSFGDQRLEIRRSYPS</sequence>
<feature type="compositionally biased region" description="Low complexity" evidence="7">
    <location>
        <begin position="209"/>
        <end position="271"/>
    </location>
</feature>
<keyword evidence="3" id="KW-0597">Phosphoprotein</keyword>
<keyword evidence="4 8" id="KW-0812">Transmembrane</keyword>
<gene>
    <name evidence="10" type="ORF">IAA98_15360</name>
</gene>
<organism evidence="10 11">
    <name type="scientific">Candidatus Avipropionibacterium avicola</name>
    <dbReference type="NCBI Taxonomy" id="2840701"/>
    <lineage>
        <taxon>Bacteria</taxon>
        <taxon>Bacillati</taxon>
        <taxon>Actinomycetota</taxon>
        <taxon>Actinomycetes</taxon>
        <taxon>Propionibacteriales</taxon>
        <taxon>Propionibacteriaceae</taxon>
        <taxon>Propionibacteriaceae incertae sedis</taxon>
        <taxon>Candidatus Avipropionibacterium</taxon>
    </lineage>
</organism>
<dbReference type="Gene3D" id="2.60.200.20">
    <property type="match status" value="1"/>
</dbReference>
<dbReference type="Proteomes" id="UP000886842">
    <property type="component" value="Unassembled WGS sequence"/>
</dbReference>
<reference evidence="10" key="2">
    <citation type="journal article" date="2021" name="PeerJ">
        <title>Extensive microbial diversity within the chicken gut microbiome revealed by metagenomics and culture.</title>
        <authorList>
            <person name="Gilroy R."/>
            <person name="Ravi A."/>
            <person name="Getino M."/>
            <person name="Pursley I."/>
            <person name="Horton D.L."/>
            <person name="Alikhan N.F."/>
            <person name="Baker D."/>
            <person name="Gharbi K."/>
            <person name="Hall N."/>
            <person name="Watson M."/>
            <person name="Adriaenssens E.M."/>
            <person name="Foster-Nyarko E."/>
            <person name="Jarju S."/>
            <person name="Secka A."/>
            <person name="Antonio M."/>
            <person name="Oren A."/>
            <person name="Chaudhuri R.R."/>
            <person name="La Ragione R."/>
            <person name="Hildebrand F."/>
            <person name="Pallen M.J."/>
        </authorList>
    </citation>
    <scope>NUCLEOTIDE SEQUENCE</scope>
    <source>
        <strain evidence="10">ChiGjej1B1-24693</strain>
    </source>
</reference>
<dbReference type="CDD" id="cd00060">
    <property type="entry name" value="FHA"/>
    <property type="match status" value="1"/>
</dbReference>
<protein>
    <submittedName>
        <fullName evidence="10">RDD family protein</fullName>
    </submittedName>
</protein>
<evidence type="ECO:0000313" key="10">
    <source>
        <dbReference type="EMBL" id="HIT76954.1"/>
    </source>
</evidence>
<dbReference type="PROSITE" id="PS50006">
    <property type="entry name" value="FHA_DOMAIN"/>
    <property type="match status" value="1"/>
</dbReference>
<dbReference type="SUPFAM" id="SSF49879">
    <property type="entry name" value="SMAD/FHA domain"/>
    <property type="match status" value="1"/>
</dbReference>
<evidence type="ECO:0000256" key="5">
    <source>
        <dbReference type="ARBA" id="ARBA00022989"/>
    </source>
</evidence>
<dbReference type="AlphaFoldDB" id="A0A9D1KN18"/>
<evidence type="ECO:0000256" key="8">
    <source>
        <dbReference type="SAM" id="Phobius"/>
    </source>
</evidence>
<evidence type="ECO:0000256" key="3">
    <source>
        <dbReference type="ARBA" id="ARBA00022553"/>
    </source>
</evidence>
<comment type="subcellular location">
    <subcellularLocation>
        <location evidence="1">Cell membrane</location>
        <topology evidence="1">Multi-pass membrane protein</topology>
    </subcellularLocation>
</comment>
<comment type="caution">
    <text evidence="10">The sequence shown here is derived from an EMBL/GenBank/DDBJ whole genome shotgun (WGS) entry which is preliminary data.</text>
</comment>
<dbReference type="PANTHER" id="PTHR36115:SF6">
    <property type="entry name" value="PROLINE-RICH ANTIGEN HOMOLOG"/>
    <property type="match status" value="1"/>
</dbReference>
<dbReference type="EMBL" id="DVLP01000444">
    <property type="protein sequence ID" value="HIT76954.1"/>
    <property type="molecule type" value="Genomic_DNA"/>
</dbReference>